<evidence type="ECO:0000256" key="2">
    <source>
        <dbReference type="SAM" id="MobiDB-lite"/>
    </source>
</evidence>
<name>A0A0R3QQ90_9BILA</name>
<dbReference type="AlphaFoldDB" id="A0A0R3QQ90"/>
<feature type="region of interest" description="Disordered" evidence="2">
    <location>
        <begin position="1"/>
        <end position="29"/>
    </location>
</feature>
<feature type="compositionally biased region" description="Polar residues" evidence="2">
    <location>
        <begin position="1"/>
        <end position="23"/>
    </location>
</feature>
<accession>A0A0R3QQ90</accession>
<dbReference type="WBParaSite" id="BTMF_0000987501-mRNA-1">
    <property type="protein sequence ID" value="BTMF_0000987501-mRNA-1"/>
    <property type="gene ID" value="BTMF_0000987501"/>
</dbReference>
<sequence>MSSHWDSSSPFRASTQFSSNNGSRGELPDDLETAREIIDSLTRQLKIHDDVTSNLLLLQKRIQHTHRRTQDAMRMMHSLPLKLEDRLDNIEATWTKELEDQHKRWLDKYNRLMREAENTRLLNKGTSKASAKHTNKTVKFSKQQLENLNCRAMIIDERINELENVASCTKNFDGKLHLDKQKIRDIDARLKTLTKKEQKLNDELTKQMNIHFGSKPFAQMTNEQSEKSFYGVCEVIDGYRKTIENLDKALRAMEQIKNLSVAKSKVNSTIQSTPSVDEIDEITVLMRRFLAKLRVQLASVHLYGKPALSPKLDTGKSGNLIETTTGFESSNPDTTSDFGPSTSSAHSQFMILKSEFGSEGTITAKGKSEKTSNNKTK</sequence>
<proteinExistence type="predicted"/>
<dbReference type="EMBL" id="UZAG01016159">
    <property type="protein sequence ID" value="VDO26339.1"/>
    <property type="molecule type" value="Genomic_DNA"/>
</dbReference>
<keyword evidence="4" id="KW-1185">Reference proteome</keyword>
<evidence type="ECO:0000313" key="3">
    <source>
        <dbReference type="EMBL" id="VDO26339.1"/>
    </source>
</evidence>
<dbReference type="Proteomes" id="UP000280834">
    <property type="component" value="Unassembled WGS sequence"/>
</dbReference>
<protein>
    <submittedName>
        <fullName evidence="3 5">Uncharacterized protein</fullName>
    </submittedName>
</protein>
<evidence type="ECO:0000256" key="1">
    <source>
        <dbReference type="SAM" id="Coils"/>
    </source>
</evidence>
<feature type="coiled-coil region" evidence="1">
    <location>
        <begin position="145"/>
        <end position="203"/>
    </location>
</feature>
<keyword evidence="1" id="KW-0175">Coiled coil</keyword>
<gene>
    <name evidence="3" type="ORF">BTMF_LOCUS7926</name>
</gene>
<feature type="region of interest" description="Disordered" evidence="2">
    <location>
        <begin position="320"/>
        <end position="344"/>
    </location>
</feature>
<reference evidence="3 4" key="2">
    <citation type="submission" date="2018-11" db="EMBL/GenBank/DDBJ databases">
        <authorList>
            <consortium name="Pathogen Informatics"/>
        </authorList>
    </citation>
    <scope>NUCLEOTIDE SEQUENCE [LARGE SCALE GENOMIC DNA]</scope>
</reference>
<organism evidence="5">
    <name type="scientific">Brugia timori</name>
    <dbReference type="NCBI Taxonomy" id="42155"/>
    <lineage>
        <taxon>Eukaryota</taxon>
        <taxon>Metazoa</taxon>
        <taxon>Ecdysozoa</taxon>
        <taxon>Nematoda</taxon>
        <taxon>Chromadorea</taxon>
        <taxon>Rhabditida</taxon>
        <taxon>Spirurina</taxon>
        <taxon>Spiruromorpha</taxon>
        <taxon>Filarioidea</taxon>
        <taxon>Onchocercidae</taxon>
        <taxon>Brugia</taxon>
    </lineage>
</organism>
<evidence type="ECO:0000313" key="5">
    <source>
        <dbReference type="WBParaSite" id="BTMF_0000987501-mRNA-1"/>
    </source>
</evidence>
<reference evidence="5" key="1">
    <citation type="submission" date="2017-02" db="UniProtKB">
        <authorList>
            <consortium name="WormBaseParasite"/>
        </authorList>
    </citation>
    <scope>IDENTIFICATION</scope>
</reference>
<evidence type="ECO:0000313" key="4">
    <source>
        <dbReference type="Proteomes" id="UP000280834"/>
    </source>
</evidence>